<reference evidence="2" key="2">
    <citation type="submission" date="2014-07" db="EMBL/GenBank/DDBJ databases">
        <authorList>
            <person name="Hull J."/>
        </authorList>
    </citation>
    <scope>NUCLEOTIDE SEQUENCE</scope>
</reference>
<name>A0A0A9YQJ6_LYGHE</name>
<proteinExistence type="predicted"/>
<organism evidence="2">
    <name type="scientific">Lygus hesperus</name>
    <name type="common">Western plant bug</name>
    <dbReference type="NCBI Taxonomy" id="30085"/>
    <lineage>
        <taxon>Eukaryota</taxon>
        <taxon>Metazoa</taxon>
        <taxon>Ecdysozoa</taxon>
        <taxon>Arthropoda</taxon>
        <taxon>Hexapoda</taxon>
        <taxon>Insecta</taxon>
        <taxon>Pterygota</taxon>
        <taxon>Neoptera</taxon>
        <taxon>Paraneoptera</taxon>
        <taxon>Hemiptera</taxon>
        <taxon>Heteroptera</taxon>
        <taxon>Panheteroptera</taxon>
        <taxon>Cimicomorpha</taxon>
        <taxon>Miridae</taxon>
        <taxon>Mirini</taxon>
        <taxon>Lygus</taxon>
    </lineage>
</organism>
<feature type="region of interest" description="Disordered" evidence="1">
    <location>
        <begin position="124"/>
        <end position="147"/>
    </location>
</feature>
<accession>A0A0A9YQJ6</accession>
<evidence type="ECO:0000313" key="2">
    <source>
        <dbReference type="EMBL" id="JAG33373.1"/>
    </source>
</evidence>
<feature type="region of interest" description="Disordered" evidence="1">
    <location>
        <begin position="55"/>
        <end position="90"/>
    </location>
</feature>
<dbReference type="EMBL" id="GBHO01010231">
    <property type="protein sequence ID" value="JAG33373.1"/>
    <property type="molecule type" value="Transcribed_RNA"/>
</dbReference>
<gene>
    <name evidence="2" type="ORF">CM83_11254</name>
</gene>
<sequence>PSCRRTCCCAACRRRKYREDGKMSTVPPYEMYDQSTYNEAAPTMHQGDMVHCATTTPSMMDKRGGRAGSASTKLRGRKRRGPGRRRRRHHLNNRHTTIIGGTTTPTIVNHRAGAVKRYMENSVEGATNSRGGGDGSAGSAATLLEHK</sequence>
<evidence type="ECO:0000256" key="1">
    <source>
        <dbReference type="SAM" id="MobiDB-lite"/>
    </source>
</evidence>
<protein>
    <submittedName>
        <fullName evidence="2">Uncharacterized protein</fullName>
    </submittedName>
</protein>
<reference evidence="2" key="1">
    <citation type="journal article" date="2014" name="PLoS ONE">
        <title>Transcriptome-Based Identification of ABC Transporters in the Western Tarnished Plant Bug Lygus hesperus.</title>
        <authorList>
            <person name="Hull J.J."/>
            <person name="Chaney K."/>
            <person name="Geib S.M."/>
            <person name="Fabrick J.A."/>
            <person name="Brent C.S."/>
            <person name="Walsh D."/>
            <person name="Lavine L.C."/>
        </authorList>
    </citation>
    <scope>NUCLEOTIDE SEQUENCE</scope>
</reference>
<feature type="non-terminal residue" evidence="2">
    <location>
        <position position="1"/>
    </location>
</feature>
<dbReference type="AlphaFoldDB" id="A0A0A9YQJ6"/>
<feature type="compositionally biased region" description="Basic residues" evidence="1">
    <location>
        <begin position="74"/>
        <end position="90"/>
    </location>
</feature>